<protein>
    <submittedName>
        <fullName evidence="7">Sphingosine kinase 1</fullName>
    </submittedName>
</protein>
<dbReference type="Gene3D" id="3.40.50.10330">
    <property type="entry name" value="Probable inorganic polyphosphate/atp-NAD kinase, domain 1"/>
    <property type="match status" value="1"/>
</dbReference>
<gene>
    <name evidence="7" type="primary">SPHK1</name>
    <name evidence="7" type="ORF">DERF_014681</name>
</gene>
<dbReference type="Gene3D" id="2.60.200.40">
    <property type="match status" value="1"/>
</dbReference>
<keyword evidence="8" id="KW-1185">Reference proteome</keyword>
<dbReference type="AlphaFoldDB" id="A0A922HMT9"/>
<dbReference type="InterPro" id="IPR017438">
    <property type="entry name" value="ATP-NAD_kinase_N"/>
</dbReference>
<dbReference type="InterPro" id="IPR050187">
    <property type="entry name" value="Lipid_Phosphate_FormReg"/>
</dbReference>
<keyword evidence="2" id="KW-0547">Nucleotide-binding</keyword>
<name>A0A922HMT9_DERFA</name>
<feature type="domain" description="DAGKc" evidence="6">
    <location>
        <begin position="218"/>
        <end position="371"/>
    </location>
</feature>
<dbReference type="GO" id="GO:0005737">
    <property type="term" value="C:cytoplasm"/>
    <property type="evidence" value="ECO:0007669"/>
    <property type="project" value="TreeGrafter"/>
</dbReference>
<dbReference type="SMART" id="SM00046">
    <property type="entry name" value="DAGKc"/>
    <property type="match status" value="1"/>
</dbReference>
<evidence type="ECO:0000256" key="4">
    <source>
        <dbReference type="ARBA" id="ARBA00022840"/>
    </source>
</evidence>
<dbReference type="Pfam" id="PF00781">
    <property type="entry name" value="DAGK_cat"/>
    <property type="match status" value="1"/>
</dbReference>
<reference evidence="7" key="1">
    <citation type="submission" date="2013-05" db="EMBL/GenBank/DDBJ databases">
        <authorList>
            <person name="Yim A.K.Y."/>
            <person name="Chan T.F."/>
            <person name="Ji K.M."/>
            <person name="Liu X.Y."/>
            <person name="Zhou J.W."/>
            <person name="Li R.Q."/>
            <person name="Yang K.Y."/>
            <person name="Li J."/>
            <person name="Li M."/>
            <person name="Law P.T.W."/>
            <person name="Wu Y.L."/>
            <person name="Cai Z.L."/>
            <person name="Qin H."/>
            <person name="Bao Y."/>
            <person name="Leung R.K.K."/>
            <person name="Ng P.K.S."/>
            <person name="Zou J."/>
            <person name="Zhong X.J."/>
            <person name="Ran P.X."/>
            <person name="Zhong N.S."/>
            <person name="Liu Z.G."/>
            <person name="Tsui S.K.W."/>
        </authorList>
    </citation>
    <scope>NUCLEOTIDE SEQUENCE</scope>
    <source>
        <strain evidence="7">Derf</strain>
        <tissue evidence="7">Whole organism</tissue>
    </source>
</reference>
<dbReference type="GO" id="GO:0046512">
    <property type="term" value="P:sphingosine biosynthetic process"/>
    <property type="evidence" value="ECO:0007669"/>
    <property type="project" value="TreeGrafter"/>
</dbReference>
<dbReference type="GO" id="GO:0005524">
    <property type="term" value="F:ATP binding"/>
    <property type="evidence" value="ECO:0007669"/>
    <property type="project" value="UniProtKB-KW"/>
</dbReference>
<dbReference type="Proteomes" id="UP000790347">
    <property type="component" value="Unassembled WGS sequence"/>
</dbReference>
<keyword evidence="1" id="KW-0808">Transferase</keyword>
<dbReference type="InterPro" id="IPR045540">
    <property type="entry name" value="YegS/DAGK_C"/>
</dbReference>
<dbReference type="PANTHER" id="PTHR12358:SF112">
    <property type="entry name" value="LD11247P-RELATED"/>
    <property type="match status" value="1"/>
</dbReference>
<evidence type="ECO:0000256" key="3">
    <source>
        <dbReference type="ARBA" id="ARBA00022777"/>
    </source>
</evidence>
<accession>A0A922HMT9</accession>
<dbReference type="SUPFAM" id="SSF111331">
    <property type="entry name" value="NAD kinase/diacylglycerol kinase-like"/>
    <property type="match status" value="1"/>
</dbReference>
<feature type="region of interest" description="Disordered" evidence="5">
    <location>
        <begin position="81"/>
        <end position="116"/>
    </location>
</feature>
<reference evidence="7" key="2">
    <citation type="journal article" date="2022" name="Res Sq">
        <title>Comparative Genomics Reveals Insights into the Divergent Evolution of Astigmatic Mites and Household Pest Adaptations.</title>
        <authorList>
            <person name="Xiong Q."/>
            <person name="Wan A.T.-Y."/>
            <person name="Liu X.-Y."/>
            <person name="Fung C.S.-H."/>
            <person name="Xiao X."/>
            <person name="Malainual N."/>
            <person name="Hou J."/>
            <person name="Wang L."/>
            <person name="Wang M."/>
            <person name="Yang K."/>
            <person name="Cui Y."/>
            <person name="Leung E."/>
            <person name="Nong W."/>
            <person name="Shin S.-K."/>
            <person name="Au S."/>
            <person name="Jeong K.Y."/>
            <person name="Chew F.T."/>
            <person name="Hui J."/>
            <person name="Leung T.F."/>
            <person name="Tungtrongchitr A."/>
            <person name="Zhong N."/>
            <person name="Liu Z."/>
            <person name="Tsui S."/>
        </authorList>
    </citation>
    <scope>NUCLEOTIDE SEQUENCE</scope>
    <source>
        <strain evidence="7">Derf</strain>
        <tissue evidence="7">Whole organism</tissue>
    </source>
</reference>
<organism evidence="7 8">
    <name type="scientific">Dermatophagoides farinae</name>
    <name type="common">American house dust mite</name>
    <dbReference type="NCBI Taxonomy" id="6954"/>
    <lineage>
        <taxon>Eukaryota</taxon>
        <taxon>Metazoa</taxon>
        <taxon>Ecdysozoa</taxon>
        <taxon>Arthropoda</taxon>
        <taxon>Chelicerata</taxon>
        <taxon>Arachnida</taxon>
        <taxon>Acari</taxon>
        <taxon>Acariformes</taxon>
        <taxon>Sarcoptiformes</taxon>
        <taxon>Astigmata</taxon>
        <taxon>Psoroptidia</taxon>
        <taxon>Analgoidea</taxon>
        <taxon>Pyroglyphidae</taxon>
        <taxon>Dermatophagoidinae</taxon>
        <taxon>Dermatophagoides</taxon>
    </lineage>
</organism>
<keyword evidence="4" id="KW-0067">ATP-binding</keyword>
<dbReference type="InterPro" id="IPR016064">
    <property type="entry name" value="NAD/diacylglycerol_kinase_sf"/>
</dbReference>
<sequence>MSICHCDKSGELIWTTNNCHLFKYRNRIDTKPVQLNVTNIGIHLIRSSSSEHCSSNSTTPSSKFNQCYHFDQIARCTLMTSNNNNNNNDDDDDNDDDDGNNIGSQGQLQQREQQQQQKQKRSLLLISCCRPFSSESKLNSSNYNVQLEDNQVVLEFFVFHRKQSTIGGGGGGGGKIQRKQVLLLIAKSSNYEENLAEACTILDKLDPLINKGHAIKYSQSKPLLIMMNPASGERKSVKLFNDHVHQLLDDCNVKYHVLTTKYANHAMDFIRHHNDLVGSYSAIVTISGDGLLFEVLNGFVYSLERSTTMPKKISLPISIIPGGSGNGLACSLNNIYTNGGRTMFNKLIESTLHTIKGQPTPMDLVRITTTTNQIYYSFLSFGWGLMADIDIESERLRFLGEPRFTIWSVYRSLALKRYRGRLSYLHKDSVCQEICPINQPVTDQWTTINDEFIIVYSAYQQYLSSTVKFSPDSQLDDEIIYLLYINGSVSSCQVIEFLLALEDGSHTKLPFVHFIPCKAFRLTPEGHDDIMTIDGEQIPCSTIQAEIMPKAVSILLRNNNGC</sequence>
<evidence type="ECO:0000313" key="8">
    <source>
        <dbReference type="Proteomes" id="UP000790347"/>
    </source>
</evidence>
<dbReference type="PROSITE" id="PS50146">
    <property type="entry name" value="DAGK"/>
    <property type="match status" value="1"/>
</dbReference>
<evidence type="ECO:0000256" key="1">
    <source>
        <dbReference type="ARBA" id="ARBA00022679"/>
    </source>
</evidence>
<keyword evidence="3 7" id="KW-0418">Kinase</keyword>
<dbReference type="Pfam" id="PF19279">
    <property type="entry name" value="YegS_C"/>
    <property type="match status" value="1"/>
</dbReference>
<proteinExistence type="predicted"/>
<feature type="compositionally biased region" description="Low complexity" evidence="5">
    <location>
        <begin position="100"/>
        <end position="116"/>
    </location>
</feature>
<evidence type="ECO:0000256" key="2">
    <source>
        <dbReference type="ARBA" id="ARBA00022741"/>
    </source>
</evidence>
<dbReference type="OrthoDB" id="3853857at2759"/>
<dbReference type="InterPro" id="IPR001206">
    <property type="entry name" value="Diacylglycerol_kinase_cat_dom"/>
</dbReference>
<evidence type="ECO:0000259" key="6">
    <source>
        <dbReference type="PROSITE" id="PS50146"/>
    </source>
</evidence>
<comment type="caution">
    <text evidence="7">The sequence shown here is derived from an EMBL/GenBank/DDBJ whole genome shotgun (WGS) entry which is preliminary data.</text>
</comment>
<dbReference type="PANTHER" id="PTHR12358">
    <property type="entry name" value="SPHINGOSINE KINASE"/>
    <property type="match status" value="1"/>
</dbReference>
<dbReference type="EMBL" id="ASGP02000008">
    <property type="protein sequence ID" value="KAH9493957.1"/>
    <property type="molecule type" value="Genomic_DNA"/>
</dbReference>
<dbReference type="GO" id="GO:0001727">
    <property type="term" value="F:lipid kinase activity"/>
    <property type="evidence" value="ECO:0007669"/>
    <property type="project" value="TreeGrafter"/>
</dbReference>
<dbReference type="GO" id="GO:0016020">
    <property type="term" value="C:membrane"/>
    <property type="evidence" value="ECO:0007669"/>
    <property type="project" value="TreeGrafter"/>
</dbReference>
<evidence type="ECO:0000256" key="5">
    <source>
        <dbReference type="SAM" id="MobiDB-lite"/>
    </source>
</evidence>
<evidence type="ECO:0000313" key="7">
    <source>
        <dbReference type="EMBL" id="KAH9493957.1"/>
    </source>
</evidence>
<feature type="compositionally biased region" description="Acidic residues" evidence="5">
    <location>
        <begin position="88"/>
        <end position="99"/>
    </location>
</feature>